<sequence>MFGSGELMLSTRSGRLAPSFCRPQLGWQVKLQFTRSISNTRTMLHHGLALASRTKVTSPLTVQFRPCERPPSSFQFPPPSILLSASPLSGAYNVAAQILRCSAHLISACRVRTTVSQTGTPLALRIFSTRRGDTNCEFPVDHTLTFPRIAVASSSLTSVLVEITW</sequence>
<reference evidence="1 2" key="1">
    <citation type="journal article" date="2018" name="Sci. Rep.">
        <title>Comparative genomics provides insights into the lifestyle and reveals functional heterogeneity of dark septate endophytic fungi.</title>
        <authorList>
            <person name="Knapp D.G."/>
            <person name="Nemeth J.B."/>
            <person name="Barry K."/>
            <person name="Hainaut M."/>
            <person name="Henrissat B."/>
            <person name="Johnson J."/>
            <person name="Kuo A."/>
            <person name="Lim J.H.P."/>
            <person name="Lipzen A."/>
            <person name="Nolan M."/>
            <person name="Ohm R.A."/>
            <person name="Tamas L."/>
            <person name="Grigoriev I.V."/>
            <person name="Spatafora J.W."/>
            <person name="Nagy L.G."/>
            <person name="Kovacs G.M."/>
        </authorList>
    </citation>
    <scope>NUCLEOTIDE SEQUENCE [LARGE SCALE GENOMIC DNA]</scope>
    <source>
        <strain evidence="1 2">DSE2036</strain>
    </source>
</reference>
<protein>
    <submittedName>
        <fullName evidence="1">Uncharacterized protein</fullName>
    </submittedName>
</protein>
<organism evidence="1 2">
    <name type="scientific">Periconia macrospinosa</name>
    <dbReference type="NCBI Taxonomy" id="97972"/>
    <lineage>
        <taxon>Eukaryota</taxon>
        <taxon>Fungi</taxon>
        <taxon>Dikarya</taxon>
        <taxon>Ascomycota</taxon>
        <taxon>Pezizomycotina</taxon>
        <taxon>Dothideomycetes</taxon>
        <taxon>Pleosporomycetidae</taxon>
        <taxon>Pleosporales</taxon>
        <taxon>Massarineae</taxon>
        <taxon>Periconiaceae</taxon>
        <taxon>Periconia</taxon>
    </lineage>
</organism>
<evidence type="ECO:0000313" key="1">
    <source>
        <dbReference type="EMBL" id="PVH93971.1"/>
    </source>
</evidence>
<dbReference type="EMBL" id="KZ805557">
    <property type="protein sequence ID" value="PVH93971.1"/>
    <property type="molecule type" value="Genomic_DNA"/>
</dbReference>
<keyword evidence="2" id="KW-1185">Reference proteome</keyword>
<evidence type="ECO:0000313" key="2">
    <source>
        <dbReference type="Proteomes" id="UP000244855"/>
    </source>
</evidence>
<proteinExistence type="predicted"/>
<accession>A0A2V1D7E6</accession>
<name>A0A2V1D7E6_9PLEO</name>
<gene>
    <name evidence="1" type="ORF">DM02DRAFT_206771</name>
</gene>
<dbReference type="AlphaFoldDB" id="A0A2V1D7E6"/>
<dbReference type="Proteomes" id="UP000244855">
    <property type="component" value="Unassembled WGS sequence"/>
</dbReference>